<comment type="caution">
    <text evidence="1">The sequence shown here is derived from an EMBL/GenBank/DDBJ whole genome shotgun (WGS) entry which is preliminary data.</text>
</comment>
<reference evidence="1 2" key="1">
    <citation type="submission" date="2018-02" db="EMBL/GenBank/DDBJ databases">
        <title>Novel Leptospira species isolated from soil and water in Japan.</title>
        <authorList>
            <person name="Nakao R."/>
            <person name="Masuzawa T."/>
        </authorList>
    </citation>
    <scope>NUCLEOTIDE SEQUENCE [LARGE SCALE GENOMIC DNA]</scope>
    <source>
        <strain evidence="1 2">YH101</strain>
    </source>
</reference>
<dbReference type="Proteomes" id="UP000245133">
    <property type="component" value="Unassembled WGS sequence"/>
</dbReference>
<protein>
    <submittedName>
        <fullName evidence="1">Uncharacterized protein</fullName>
    </submittedName>
</protein>
<evidence type="ECO:0000313" key="1">
    <source>
        <dbReference type="EMBL" id="GBF49451.1"/>
    </source>
</evidence>
<keyword evidence="2" id="KW-1185">Reference proteome</keyword>
<name>A0A2P2DXU5_9LEPT</name>
<proteinExistence type="predicted"/>
<evidence type="ECO:0000313" key="2">
    <source>
        <dbReference type="Proteomes" id="UP000245133"/>
    </source>
</evidence>
<accession>A0A2P2DXU5</accession>
<sequence length="218" mass="25162">MDAISIYFNGIDQIFPSTSSGYCILLHALKNDWSLTYLINEIRQDSDSAEFENPKLPFWWNEWTGLLETLETQFEISFPKLKEIAEIKNNEVHLTKTQFNPNLSIEKIAEAVSILSSGESLKEEFFLNQSIVTDKNQLPNPWSESLQDQTRYVLNQLPISSFLKDGHCILKSIHHEYGRISLDDAISYNYRIKDMDAEKVIYSFATLDELIEAGWVVD</sequence>
<gene>
    <name evidence="1" type="ORF">LPTSP4_09640</name>
</gene>
<dbReference type="AlphaFoldDB" id="A0A2P2DXU5"/>
<dbReference type="EMBL" id="BFBB01000003">
    <property type="protein sequence ID" value="GBF49451.1"/>
    <property type="molecule type" value="Genomic_DNA"/>
</dbReference>
<organism evidence="1 2">
    <name type="scientific">Leptospira ryugenii</name>
    <dbReference type="NCBI Taxonomy" id="1917863"/>
    <lineage>
        <taxon>Bacteria</taxon>
        <taxon>Pseudomonadati</taxon>
        <taxon>Spirochaetota</taxon>
        <taxon>Spirochaetia</taxon>
        <taxon>Leptospirales</taxon>
        <taxon>Leptospiraceae</taxon>
        <taxon>Leptospira</taxon>
    </lineage>
</organism>